<reference evidence="2 3" key="1">
    <citation type="submission" date="2016-07" db="EMBL/GenBank/DDBJ databases">
        <title>Genome and transcriptome analysis of iron-reducing fermentative bacteria Anoxybacter fermentans.</title>
        <authorList>
            <person name="Zeng X."/>
            <person name="Shao Z."/>
        </authorList>
    </citation>
    <scope>NUCLEOTIDE SEQUENCE [LARGE SCALE GENOMIC DNA]</scope>
    <source>
        <strain evidence="2 3">DY22613</strain>
    </source>
</reference>
<keyword evidence="1" id="KW-0812">Transmembrane</keyword>
<dbReference type="KEGG" id="aft:BBF96_01755"/>
<evidence type="ECO:0000313" key="2">
    <source>
        <dbReference type="EMBL" id="AZR72232.1"/>
    </source>
</evidence>
<keyword evidence="3" id="KW-1185">Reference proteome</keyword>
<keyword evidence="1" id="KW-0472">Membrane</keyword>
<keyword evidence="1" id="KW-1133">Transmembrane helix</keyword>
<dbReference type="OrthoDB" id="307768at2"/>
<sequence length="141" mass="15892">MEEYAQVTRILEGGTAEVEIRRHSACGKCGKCGHINNARFEVSNPINAKVGDIVVLEMETRHLITAVLIIYLLPLVNLIIGYALGNWFNTTLNIWKGEGFAIFCGLIFMALTFGFVRIYDRRMGVKSGFKPRIKRVINDSR</sequence>
<dbReference type="Proteomes" id="UP000267250">
    <property type="component" value="Chromosome"/>
</dbReference>
<dbReference type="InterPro" id="IPR026268">
    <property type="entry name" value="RseC"/>
</dbReference>
<dbReference type="EMBL" id="CP016379">
    <property type="protein sequence ID" value="AZR72232.1"/>
    <property type="molecule type" value="Genomic_DNA"/>
</dbReference>
<dbReference type="PANTHER" id="PTHR35867">
    <property type="entry name" value="PROTEIN RSEC"/>
    <property type="match status" value="1"/>
</dbReference>
<feature type="transmembrane region" description="Helical" evidence="1">
    <location>
        <begin position="63"/>
        <end position="88"/>
    </location>
</feature>
<feature type="transmembrane region" description="Helical" evidence="1">
    <location>
        <begin position="100"/>
        <end position="119"/>
    </location>
</feature>
<protein>
    <submittedName>
        <fullName evidence="2">Uncharacterized protein</fullName>
    </submittedName>
</protein>
<dbReference type="PIRSF" id="PIRSF004923">
    <property type="entry name" value="RseC"/>
    <property type="match status" value="1"/>
</dbReference>
<dbReference type="Pfam" id="PF04246">
    <property type="entry name" value="RseC_MucC"/>
    <property type="match status" value="1"/>
</dbReference>
<evidence type="ECO:0000313" key="3">
    <source>
        <dbReference type="Proteomes" id="UP000267250"/>
    </source>
</evidence>
<dbReference type="PANTHER" id="PTHR35867:SF1">
    <property type="entry name" value="PROTEIN RSEC"/>
    <property type="match status" value="1"/>
</dbReference>
<proteinExistence type="predicted"/>
<accession>A0A3Q9HP20</accession>
<organism evidence="2 3">
    <name type="scientific">Anoxybacter fermentans</name>
    <dbReference type="NCBI Taxonomy" id="1323375"/>
    <lineage>
        <taxon>Bacteria</taxon>
        <taxon>Bacillati</taxon>
        <taxon>Bacillota</taxon>
        <taxon>Clostridia</taxon>
        <taxon>Halanaerobiales</taxon>
        <taxon>Anoxybacter</taxon>
    </lineage>
</organism>
<dbReference type="AlphaFoldDB" id="A0A3Q9HP20"/>
<dbReference type="InterPro" id="IPR007359">
    <property type="entry name" value="SigmaE_reg_RseC_MucC"/>
</dbReference>
<dbReference type="RefSeq" id="WP_127015560.1">
    <property type="nucleotide sequence ID" value="NZ_CP016379.1"/>
</dbReference>
<evidence type="ECO:0000256" key="1">
    <source>
        <dbReference type="SAM" id="Phobius"/>
    </source>
</evidence>
<gene>
    <name evidence="2" type="ORF">BBF96_01755</name>
</gene>
<name>A0A3Q9HP20_9FIRM</name>